<comment type="caution">
    <text evidence="7">The sequence shown here is derived from an EMBL/GenBank/DDBJ whole genome shotgun (WGS) entry which is preliminary data.</text>
</comment>
<dbReference type="InterPro" id="IPR007324">
    <property type="entry name" value="Sugar-bd_dom_put"/>
</dbReference>
<dbReference type="Gene3D" id="3.40.50.1360">
    <property type="match status" value="1"/>
</dbReference>
<dbReference type="SUPFAM" id="SSF46785">
    <property type="entry name" value="Winged helix' DNA-binding domain"/>
    <property type="match status" value="1"/>
</dbReference>
<keyword evidence="8" id="KW-1185">Reference proteome</keyword>
<dbReference type="Pfam" id="PF04198">
    <property type="entry name" value="Sugar-bind"/>
    <property type="match status" value="1"/>
</dbReference>
<proteinExistence type="inferred from homology"/>
<evidence type="ECO:0000259" key="6">
    <source>
        <dbReference type="Pfam" id="PF21715"/>
    </source>
</evidence>
<keyword evidence="3" id="KW-0238">DNA-binding</keyword>
<evidence type="ECO:0000256" key="4">
    <source>
        <dbReference type="ARBA" id="ARBA00023163"/>
    </source>
</evidence>
<protein>
    <submittedName>
        <fullName evidence="7">Sugar-binding transcriptional regulator</fullName>
    </submittedName>
</protein>
<dbReference type="PANTHER" id="PTHR34294:SF5">
    <property type="entry name" value="CENTRAL GLYCOLYTIC GENES REGULATOR"/>
    <property type="match status" value="1"/>
</dbReference>
<dbReference type="InterPro" id="IPR037171">
    <property type="entry name" value="NagB/RpiA_transferase-like"/>
</dbReference>
<sequence length="342" mass="37944">MKNFIELQKKIAPEISDMIEKRYSILLTIKYNQPIGRRNISSFMGQTERWVRSELDVLKNQNLIEIQSAGMHITEEGEEIISKLSAYIGEVKGLSMLSKNLKTMLGVKEVLIVPGNCEKRPEVLNEMGRRAFDYMKECIKDNSVIAVSGGYSTMAMAENARAVGNKKTIVIPATGGHSGNLETQSNAVAERLAHKIDGDYYPLYLPESINDEMLHTMLADSHISKVVDLIGQADIFLFGLSTIEQIAERRKLDEDTKKYLEGKGAIAEAFGYYFGEDGEVILKKGSIGIRIEDCGNINTVISIAGGITKAKAIVCVNRGKNKNILVIDEKAAEEIYDIMRGE</sequence>
<dbReference type="PANTHER" id="PTHR34294">
    <property type="entry name" value="TRANSCRIPTIONAL REGULATOR-RELATED"/>
    <property type="match status" value="1"/>
</dbReference>
<reference evidence="7 8" key="1">
    <citation type="submission" date="2021-10" db="EMBL/GenBank/DDBJ databases">
        <title>Lutispora strain m25 sp. nov., a thermophilic, non-spore-forming bacterium isolated from a lab-scale methanogenic bioreactor digesting anaerobic sludge.</title>
        <authorList>
            <person name="El Houari A."/>
            <person name="Mcdonald J."/>
        </authorList>
    </citation>
    <scope>NUCLEOTIDE SEQUENCE [LARGE SCALE GENOMIC DNA]</scope>
    <source>
        <strain evidence="8">m25</strain>
    </source>
</reference>
<evidence type="ECO:0000256" key="3">
    <source>
        <dbReference type="ARBA" id="ARBA00023125"/>
    </source>
</evidence>
<gene>
    <name evidence="7" type="ORF">LJD61_02075</name>
</gene>
<dbReference type="RefSeq" id="WP_255225823.1">
    <property type="nucleotide sequence ID" value="NZ_JAJEKE010000001.1"/>
</dbReference>
<dbReference type="Gene3D" id="1.10.10.10">
    <property type="entry name" value="Winged helix-like DNA-binding domain superfamily/Winged helix DNA-binding domain"/>
    <property type="match status" value="1"/>
</dbReference>
<dbReference type="InterPro" id="IPR051054">
    <property type="entry name" value="SorC_transcr_regulators"/>
</dbReference>
<dbReference type="Pfam" id="PF21715">
    <property type="entry name" value="CggR_N"/>
    <property type="match status" value="1"/>
</dbReference>
<dbReference type="InterPro" id="IPR036388">
    <property type="entry name" value="WH-like_DNA-bd_sf"/>
</dbReference>
<comment type="similarity">
    <text evidence="1">Belongs to the SorC transcriptional regulatory family.</text>
</comment>
<evidence type="ECO:0000259" key="5">
    <source>
        <dbReference type="Pfam" id="PF04198"/>
    </source>
</evidence>
<evidence type="ECO:0000256" key="2">
    <source>
        <dbReference type="ARBA" id="ARBA00023015"/>
    </source>
</evidence>
<organism evidence="7 8">
    <name type="scientific">Lutispora saccharofermentans</name>
    <dbReference type="NCBI Taxonomy" id="3024236"/>
    <lineage>
        <taxon>Bacteria</taxon>
        <taxon>Bacillati</taxon>
        <taxon>Bacillota</taxon>
        <taxon>Clostridia</taxon>
        <taxon>Lutisporales</taxon>
        <taxon>Lutisporaceae</taxon>
        <taxon>Lutispora</taxon>
    </lineage>
</organism>
<feature type="domain" description="Sugar-binding" evidence="5">
    <location>
        <begin position="91"/>
        <end position="335"/>
    </location>
</feature>
<keyword evidence="4" id="KW-0804">Transcription</keyword>
<accession>A0ABT1NDC1</accession>
<dbReference type="Proteomes" id="UP001651880">
    <property type="component" value="Unassembled WGS sequence"/>
</dbReference>
<dbReference type="InterPro" id="IPR036390">
    <property type="entry name" value="WH_DNA-bd_sf"/>
</dbReference>
<keyword evidence="2" id="KW-0805">Transcription regulation</keyword>
<evidence type="ECO:0000313" key="8">
    <source>
        <dbReference type="Proteomes" id="UP001651880"/>
    </source>
</evidence>
<evidence type="ECO:0000256" key="1">
    <source>
        <dbReference type="ARBA" id="ARBA00010466"/>
    </source>
</evidence>
<dbReference type="SUPFAM" id="SSF100950">
    <property type="entry name" value="NagB/RpiA/CoA transferase-like"/>
    <property type="match status" value="1"/>
</dbReference>
<evidence type="ECO:0000313" key="7">
    <source>
        <dbReference type="EMBL" id="MCQ1528336.1"/>
    </source>
</evidence>
<dbReference type="EMBL" id="JAJEKE010000001">
    <property type="protein sequence ID" value="MCQ1528336.1"/>
    <property type="molecule type" value="Genomic_DNA"/>
</dbReference>
<name>A0ABT1NDC1_9FIRM</name>
<feature type="domain" description="CggR N-terminal DNA binding" evidence="6">
    <location>
        <begin position="19"/>
        <end position="87"/>
    </location>
</feature>
<dbReference type="InterPro" id="IPR048715">
    <property type="entry name" value="CggR_N"/>
</dbReference>